<accession>A0ABP6BWT8</accession>
<comment type="caution">
    <text evidence="1">The sequence shown here is derived from an EMBL/GenBank/DDBJ whole genome shotgun (WGS) entry which is preliminary data.</text>
</comment>
<dbReference type="RefSeq" id="WP_344540397.1">
    <property type="nucleotide sequence ID" value="NZ_BAAATD010000002.1"/>
</dbReference>
<sequence>MELGYSLHRRSDGISGADAARRGLEIFVKVDTTFPDRTTVTRIPGLGEGGHLLVGRFGKPLPDSMTKTSVIARRGNVAVKVRATSHGQAATASVPPFLERMARAALAPLKADWHGAPAAKARRVRVLDALREWSCRSLAY</sequence>
<dbReference type="EMBL" id="BAAATD010000002">
    <property type="protein sequence ID" value="GAA2590186.1"/>
    <property type="molecule type" value="Genomic_DNA"/>
</dbReference>
<proteinExistence type="predicted"/>
<evidence type="ECO:0000313" key="1">
    <source>
        <dbReference type="EMBL" id="GAA2590186.1"/>
    </source>
</evidence>
<keyword evidence="2" id="KW-1185">Reference proteome</keyword>
<protein>
    <submittedName>
        <fullName evidence="1">Uncharacterized protein</fullName>
    </submittedName>
</protein>
<dbReference type="Proteomes" id="UP001501509">
    <property type="component" value="Unassembled WGS sequence"/>
</dbReference>
<reference evidence="2" key="1">
    <citation type="journal article" date="2019" name="Int. J. Syst. Evol. Microbiol.">
        <title>The Global Catalogue of Microorganisms (GCM) 10K type strain sequencing project: providing services to taxonomists for standard genome sequencing and annotation.</title>
        <authorList>
            <consortium name="The Broad Institute Genomics Platform"/>
            <consortium name="The Broad Institute Genome Sequencing Center for Infectious Disease"/>
            <person name="Wu L."/>
            <person name="Ma J."/>
        </authorList>
    </citation>
    <scope>NUCLEOTIDE SEQUENCE [LARGE SCALE GENOMIC DNA]</scope>
    <source>
        <strain evidence="2">JCM 6833</strain>
    </source>
</reference>
<organism evidence="1 2">
    <name type="scientific">Actinomadura fulvescens</name>
    <dbReference type="NCBI Taxonomy" id="46160"/>
    <lineage>
        <taxon>Bacteria</taxon>
        <taxon>Bacillati</taxon>
        <taxon>Actinomycetota</taxon>
        <taxon>Actinomycetes</taxon>
        <taxon>Streptosporangiales</taxon>
        <taxon>Thermomonosporaceae</taxon>
        <taxon>Actinomadura</taxon>
    </lineage>
</organism>
<evidence type="ECO:0000313" key="2">
    <source>
        <dbReference type="Proteomes" id="UP001501509"/>
    </source>
</evidence>
<name>A0ABP6BWT8_9ACTN</name>
<gene>
    <name evidence="1" type="ORF">GCM10010411_23890</name>
</gene>